<gene>
    <name evidence="1" type="ORF">QQ055_10635</name>
</gene>
<name>A0ABT7M0W4_9CYAN</name>
<dbReference type="Gene3D" id="2.60.120.1390">
    <property type="match status" value="1"/>
</dbReference>
<protein>
    <submittedName>
        <fullName evidence="1">DUF2961 domain-containing protein</fullName>
    </submittedName>
</protein>
<evidence type="ECO:0000313" key="1">
    <source>
        <dbReference type="EMBL" id="MDL5057904.1"/>
    </source>
</evidence>
<accession>A0ABT7M0W4</accession>
<keyword evidence="2" id="KW-1185">Reference proteome</keyword>
<dbReference type="Proteomes" id="UP001230986">
    <property type="component" value="Unassembled WGS sequence"/>
</dbReference>
<evidence type="ECO:0000313" key="2">
    <source>
        <dbReference type="Proteomes" id="UP001230986"/>
    </source>
</evidence>
<sequence length="374" mass="42587">MGDKPMWQNGFNHGLGNLMMLSNAKTRSITAENVYGEKGGGAKAGVYGSPPPGVTELGQTWEAGKGHESAARDLGKGWKVRPCIKLEPGKETNLMDIDGAGVIQHIWMTAEPHLFRNLIVRMYWDNEETPSVEAPLGDFFCQGWLEYTHIASLPIQVNAKQSMHVYWPMPFRKHARITIENRHIDNSFLFFYTIDYAFTDVPADAAYFHAQFRQERPHDPKTDYTILDGIKGRGQYIGCFMTWQQNAKGWWGEGEFKAWLDGDGEYPTICGTGLEDYFGGAWGFQEKFTGSFMGKNQGPENNLPGSRHGMYRWHIMDPIRFEEDFRCSIQALGWRSEGRYLQLRDDISSVAYWYQTEPHAAFPVLGNKDDLEIV</sequence>
<dbReference type="EMBL" id="JASVEJ010000040">
    <property type="protein sequence ID" value="MDL5057904.1"/>
    <property type="molecule type" value="Genomic_DNA"/>
</dbReference>
<organism evidence="1 2">
    <name type="scientific">Geitlerinema calcuttense NRMC-F 0142</name>
    <dbReference type="NCBI Taxonomy" id="2922238"/>
    <lineage>
        <taxon>Bacteria</taxon>
        <taxon>Bacillati</taxon>
        <taxon>Cyanobacteriota</taxon>
        <taxon>Cyanophyceae</taxon>
        <taxon>Geitlerinematales</taxon>
        <taxon>Geitlerinemataceae</taxon>
        <taxon>Geitlerinema</taxon>
    </lineage>
</organism>
<dbReference type="InterPro" id="IPR021345">
    <property type="entry name" value="DUF2961"/>
</dbReference>
<comment type="caution">
    <text evidence="1">The sequence shown here is derived from an EMBL/GenBank/DDBJ whole genome shotgun (WGS) entry which is preliminary data.</text>
</comment>
<proteinExistence type="predicted"/>
<reference evidence="1 2" key="1">
    <citation type="submission" date="2023-06" db="EMBL/GenBank/DDBJ databases">
        <title>Whole genome sequence of Oscillatoria calcuttensis NRMC-F 0142.</title>
        <authorList>
            <person name="Shakena Fathima T."/>
            <person name="Muralitharan G."/>
            <person name="Thajuddin N."/>
        </authorList>
    </citation>
    <scope>NUCLEOTIDE SEQUENCE [LARGE SCALE GENOMIC DNA]</scope>
    <source>
        <strain evidence="1 2">NRMC-F 0142</strain>
    </source>
</reference>
<dbReference type="Pfam" id="PF11175">
    <property type="entry name" value="DUF2961"/>
    <property type="match status" value="1"/>
</dbReference>
<dbReference type="RefSeq" id="WP_286004691.1">
    <property type="nucleotide sequence ID" value="NZ_JASVEJ010000040.1"/>
</dbReference>